<organism evidence="6 7">
    <name type="scientific">Actinospica durhamensis</name>
    <dbReference type="NCBI Taxonomy" id="1508375"/>
    <lineage>
        <taxon>Bacteria</taxon>
        <taxon>Bacillati</taxon>
        <taxon>Actinomycetota</taxon>
        <taxon>Actinomycetes</taxon>
        <taxon>Catenulisporales</taxon>
        <taxon>Actinospicaceae</taxon>
        <taxon>Actinospica</taxon>
    </lineage>
</organism>
<feature type="modified residue" description="4-aspartylphosphate" evidence="3">
    <location>
        <position position="59"/>
    </location>
</feature>
<dbReference type="SMART" id="SM00448">
    <property type="entry name" value="REC"/>
    <property type="match status" value="1"/>
</dbReference>
<dbReference type="SUPFAM" id="SSF46894">
    <property type="entry name" value="C-terminal effector domain of the bipartite response regulators"/>
    <property type="match status" value="1"/>
</dbReference>
<dbReference type="InterPro" id="IPR016032">
    <property type="entry name" value="Sig_transdc_resp-reg_C-effctor"/>
</dbReference>
<sequence>MTTERKITVLLVDDHALVREGVREILSLEPDMVVVAEAADSEQAVERVAEHKPDIVLLDVEIPGRHATDTVARIRTVSPRSRIIVLSMYDGPQLLRRLVDAGIRGYLLKSVDSRELVAAVRGVHQNPDRMVMAISRESLSQMQDTTEKALTQKEIAILRMVAQALSNSQIASRLDMAEATVKRHLHSVFVKLGAVSRIDAVNKAVAASLISARPEDTPARPATGRGRR</sequence>
<reference evidence="6" key="1">
    <citation type="submission" date="2021-04" db="EMBL/GenBank/DDBJ databases">
        <title>Genome based classification of Actinospica acidithermotolerans sp. nov., an actinobacterium isolated from an Indonesian hot spring.</title>
        <authorList>
            <person name="Kusuma A.B."/>
            <person name="Putra K.E."/>
            <person name="Nafisah S."/>
            <person name="Loh J."/>
            <person name="Nouioui I."/>
            <person name="Goodfellow M."/>
        </authorList>
    </citation>
    <scope>NUCLEOTIDE SEQUENCE</scope>
    <source>
        <strain evidence="6">CSCA 57</strain>
    </source>
</reference>
<evidence type="ECO:0000313" key="7">
    <source>
        <dbReference type="Proteomes" id="UP000675781"/>
    </source>
</evidence>
<keyword evidence="2" id="KW-0238">DNA-binding</keyword>
<feature type="domain" description="Response regulatory" evidence="5">
    <location>
        <begin position="8"/>
        <end position="124"/>
    </location>
</feature>
<dbReference type="GO" id="GO:0003677">
    <property type="term" value="F:DNA binding"/>
    <property type="evidence" value="ECO:0007669"/>
    <property type="project" value="UniProtKB-KW"/>
</dbReference>
<evidence type="ECO:0000313" key="6">
    <source>
        <dbReference type="EMBL" id="MBR7832511.1"/>
    </source>
</evidence>
<evidence type="ECO:0000256" key="3">
    <source>
        <dbReference type="PROSITE-ProRule" id="PRU00169"/>
    </source>
</evidence>
<dbReference type="PRINTS" id="PR00038">
    <property type="entry name" value="HTHLUXR"/>
</dbReference>
<dbReference type="CDD" id="cd06170">
    <property type="entry name" value="LuxR_C_like"/>
    <property type="match status" value="1"/>
</dbReference>
<dbReference type="Pfam" id="PF00072">
    <property type="entry name" value="Response_reg"/>
    <property type="match status" value="1"/>
</dbReference>
<evidence type="ECO:0000256" key="2">
    <source>
        <dbReference type="ARBA" id="ARBA00023125"/>
    </source>
</evidence>
<name>A0A941IRQ7_9ACTN</name>
<dbReference type="PANTHER" id="PTHR43214">
    <property type="entry name" value="TWO-COMPONENT RESPONSE REGULATOR"/>
    <property type="match status" value="1"/>
</dbReference>
<dbReference type="InterPro" id="IPR000792">
    <property type="entry name" value="Tscrpt_reg_LuxR_C"/>
</dbReference>
<dbReference type="PROSITE" id="PS50043">
    <property type="entry name" value="HTH_LUXR_2"/>
    <property type="match status" value="1"/>
</dbReference>
<comment type="caution">
    <text evidence="6">The sequence shown here is derived from an EMBL/GenBank/DDBJ whole genome shotgun (WGS) entry which is preliminary data.</text>
</comment>
<dbReference type="EMBL" id="JAGSOG010000012">
    <property type="protein sequence ID" value="MBR7832511.1"/>
    <property type="molecule type" value="Genomic_DNA"/>
</dbReference>
<dbReference type="RefSeq" id="WP_212527040.1">
    <property type="nucleotide sequence ID" value="NZ_JAGSOG010000012.1"/>
</dbReference>
<protein>
    <submittedName>
        <fullName evidence="6">Response regulator transcription factor</fullName>
    </submittedName>
</protein>
<dbReference type="GO" id="GO:0006355">
    <property type="term" value="P:regulation of DNA-templated transcription"/>
    <property type="evidence" value="ECO:0007669"/>
    <property type="project" value="InterPro"/>
</dbReference>
<dbReference type="PROSITE" id="PS50110">
    <property type="entry name" value="RESPONSE_REGULATORY"/>
    <property type="match status" value="1"/>
</dbReference>
<dbReference type="InterPro" id="IPR011006">
    <property type="entry name" value="CheY-like_superfamily"/>
</dbReference>
<dbReference type="SMART" id="SM00421">
    <property type="entry name" value="HTH_LUXR"/>
    <property type="match status" value="1"/>
</dbReference>
<dbReference type="AlphaFoldDB" id="A0A941IRQ7"/>
<dbReference type="GO" id="GO:0000160">
    <property type="term" value="P:phosphorelay signal transduction system"/>
    <property type="evidence" value="ECO:0007669"/>
    <property type="project" value="InterPro"/>
</dbReference>
<gene>
    <name evidence="6" type="ORF">KDL01_04535</name>
</gene>
<evidence type="ECO:0000259" key="5">
    <source>
        <dbReference type="PROSITE" id="PS50110"/>
    </source>
</evidence>
<dbReference type="InterPro" id="IPR001789">
    <property type="entry name" value="Sig_transdc_resp-reg_receiver"/>
</dbReference>
<dbReference type="CDD" id="cd17535">
    <property type="entry name" value="REC_NarL-like"/>
    <property type="match status" value="1"/>
</dbReference>
<dbReference type="InterPro" id="IPR058245">
    <property type="entry name" value="NreC/VraR/RcsB-like_REC"/>
</dbReference>
<feature type="domain" description="HTH luxR-type" evidence="4">
    <location>
        <begin position="143"/>
        <end position="208"/>
    </location>
</feature>
<proteinExistence type="predicted"/>
<dbReference type="Pfam" id="PF00196">
    <property type="entry name" value="GerE"/>
    <property type="match status" value="1"/>
</dbReference>
<dbReference type="Proteomes" id="UP000675781">
    <property type="component" value="Unassembled WGS sequence"/>
</dbReference>
<accession>A0A941IRQ7</accession>
<keyword evidence="7" id="KW-1185">Reference proteome</keyword>
<dbReference type="Gene3D" id="3.40.50.2300">
    <property type="match status" value="1"/>
</dbReference>
<evidence type="ECO:0000256" key="1">
    <source>
        <dbReference type="ARBA" id="ARBA00022553"/>
    </source>
</evidence>
<dbReference type="InterPro" id="IPR039420">
    <property type="entry name" value="WalR-like"/>
</dbReference>
<dbReference type="SUPFAM" id="SSF52172">
    <property type="entry name" value="CheY-like"/>
    <property type="match status" value="1"/>
</dbReference>
<keyword evidence="1 3" id="KW-0597">Phosphoprotein</keyword>
<evidence type="ECO:0000259" key="4">
    <source>
        <dbReference type="PROSITE" id="PS50043"/>
    </source>
</evidence>